<reference evidence="1" key="1">
    <citation type="journal article" date="2004" name="Nature">
        <title>Genome duplication in the teleost fish Tetraodon nigroviridis reveals the early vertebrate proto-karyotype.</title>
        <authorList>
            <person name="Jaillon O."/>
            <person name="Aury J.-M."/>
            <person name="Brunet F."/>
            <person name="Petit J.-L."/>
            <person name="Stange-Thomann N."/>
            <person name="Mauceli E."/>
            <person name="Bouneau L."/>
            <person name="Fischer C."/>
            <person name="Ozouf-Costaz C."/>
            <person name="Bernot A."/>
            <person name="Nicaud S."/>
            <person name="Jaffe D."/>
            <person name="Fisher S."/>
            <person name="Lutfalla G."/>
            <person name="Dossat C."/>
            <person name="Segurens B."/>
            <person name="Dasilva C."/>
            <person name="Salanoubat M."/>
            <person name="Levy M."/>
            <person name="Boudet N."/>
            <person name="Castellano S."/>
            <person name="Anthouard V."/>
            <person name="Jubin C."/>
            <person name="Castelli V."/>
            <person name="Katinka M."/>
            <person name="Vacherie B."/>
            <person name="Biemont C."/>
            <person name="Skalli Z."/>
            <person name="Cattolico L."/>
            <person name="Poulain J."/>
            <person name="De Berardinis V."/>
            <person name="Cruaud C."/>
            <person name="Duprat S."/>
            <person name="Brottier P."/>
            <person name="Coutanceau J.-P."/>
            <person name="Gouzy J."/>
            <person name="Parra G."/>
            <person name="Lardier G."/>
            <person name="Chapple C."/>
            <person name="McKernan K.J."/>
            <person name="McEwan P."/>
            <person name="Bosak S."/>
            <person name="Kellis M."/>
            <person name="Volff J.-N."/>
            <person name="Guigo R."/>
            <person name="Zody M.C."/>
            <person name="Mesirov J."/>
            <person name="Lindblad-Toh K."/>
            <person name="Birren B."/>
            <person name="Nusbaum C."/>
            <person name="Kahn D."/>
            <person name="Robinson-Rechavi M."/>
            <person name="Laudet V."/>
            <person name="Schachter V."/>
            <person name="Quetier F."/>
            <person name="Saurin W."/>
            <person name="Scarpelli C."/>
            <person name="Wincker P."/>
            <person name="Lander E.S."/>
            <person name="Weissenbach J."/>
            <person name="Roest Crollius H."/>
        </authorList>
    </citation>
    <scope>NUCLEOTIDE SEQUENCE [LARGE SCALE GENOMIC DNA]</scope>
</reference>
<accession>Q4REZ6</accession>
<dbReference type="AlphaFoldDB" id="Q4REZ6"/>
<reference evidence="1" key="2">
    <citation type="submission" date="2004-02" db="EMBL/GenBank/DDBJ databases">
        <authorList>
            <consortium name="Genoscope"/>
            <consortium name="Whitehead Institute Centre for Genome Research"/>
        </authorList>
    </citation>
    <scope>NUCLEOTIDE SEQUENCE</scope>
</reference>
<dbReference type="EMBL" id="CAAE01015122">
    <property type="protein sequence ID" value="CAG13036.1"/>
    <property type="molecule type" value="Genomic_DNA"/>
</dbReference>
<name>Q4REZ6_TETNG</name>
<sequence length="34" mass="4044">MRRIRVRRLLLMRGARLDARCSGELALHIREVLL</sequence>
<organism evidence="1">
    <name type="scientific">Tetraodon nigroviridis</name>
    <name type="common">Spotted green pufferfish</name>
    <name type="synonym">Chelonodon nigroviridis</name>
    <dbReference type="NCBI Taxonomy" id="99883"/>
    <lineage>
        <taxon>Eukaryota</taxon>
        <taxon>Metazoa</taxon>
        <taxon>Chordata</taxon>
        <taxon>Craniata</taxon>
        <taxon>Vertebrata</taxon>
        <taxon>Euteleostomi</taxon>
        <taxon>Actinopterygii</taxon>
        <taxon>Neopterygii</taxon>
        <taxon>Teleostei</taxon>
        <taxon>Neoteleostei</taxon>
        <taxon>Acanthomorphata</taxon>
        <taxon>Eupercaria</taxon>
        <taxon>Tetraodontiformes</taxon>
        <taxon>Tetradontoidea</taxon>
        <taxon>Tetraodontidae</taxon>
        <taxon>Tetraodon</taxon>
    </lineage>
</organism>
<dbReference type="KEGG" id="tng:GSTEN00035547G001"/>
<proteinExistence type="predicted"/>
<evidence type="ECO:0000313" key="1">
    <source>
        <dbReference type="EMBL" id="CAG13036.1"/>
    </source>
</evidence>
<protein>
    <submittedName>
        <fullName evidence="1">(spotted green pufferfish) hypothetical protein</fullName>
    </submittedName>
</protein>
<gene>
    <name evidence="1" type="ORF">GSTENG00035547001</name>
</gene>
<comment type="caution">
    <text evidence="1">The sequence shown here is derived from an EMBL/GenBank/DDBJ whole genome shotgun (WGS) entry which is preliminary data.</text>
</comment>